<dbReference type="Pfam" id="PF17775">
    <property type="entry name" value="YchJ_M-like"/>
    <property type="match status" value="1"/>
</dbReference>
<dbReference type="Proteomes" id="UP000664277">
    <property type="component" value="Unassembled WGS sequence"/>
</dbReference>
<dbReference type="EMBL" id="JAFLCK010000003">
    <property type="protein sequence ID" value="MBN8659443.1"/>
    <property type="molecule type" value="Genomic_DNA"/>
</dbReference>
<dbReference type="PANTHER" id="PTHR33747:SF1">
    <property type="entry name" value="ADENYLATE CYCLASE-ASSOCIATED CAP C-TERMINAL DOMAIN-CONTAINING PROTEIN"/>
    <property type="match status" value="1"/>
</dbReference>
<accession>A0A8J7TLX4</accession>
<comment type="caution">
    <text evidence="2">The sequence shown here is derived from an EMBL/GenBank/DDBJ whole genome shotgun (WGS) entry which is preliminary data.</text>
</comment>
<dbReference type="PANTHER" id="PTHR33747">
    <property type="entry name" value="UPF0225 PROTEIN SCO1677"/>
    <property type="match status" value="1"/>
</dbReference>
<proteinExistence type="predicted"/>
<evidence type="ECO:0000259" key="1">
    <source>
        <dbReference type="Pfam" id="PF17775"/>
    </source>
</evidence>
<evidence type="ECO:0000313" key="2">
    <source>
        <dbReference type="EMBL" id="MBN8659443.1"/>
    </source>
</evidence>
<dbReference type="SUPFAM" id="SSF54427">
    <property type="entry name" value="NTF2-like"/>
    <property type="match status" value="1"/>
</dbReference>
<reference evidence="2" key="1">
    <citation type="submission" date="2021-02" db="EMBL/GenBank/DDBJ databases">
        <title>Genome-Resolved Metagenomics of a Microbial Community Performing Photosynthetic Biological Nutrient Removal.</title>
        <authorList>
            <person name="Mcdaniel E.A."/>
        </authorList>
    </citation>
    <scope>NUCLEOTIDE SEQUENCE</scope>
    <source>
        <strain evidence="2">UWPOB_OBS1</strain>
    </source>
</reference>
<dbReference type="InterPro" id="IPR032710">
    <property type="entry name" value="NTF2-like_dom_sf"/>
</dbReference>
<dbReference type="SUPFAM" id="SSF103642">
    <property type="entry name" value="Sec-C motif"/>
    <property type="match status" value="1"/>
</dbReference>
<dbReference type="AlphaFoldDB" id="A0A8J7TLX4"/>
<organism evidence="2 3">
    <name type="scientific">Candidatus Obscuribacter phosphatis</name>
    <dbReference type="NCBI Taxonomy" id="1906157"/>
    <lineage>
        <taxon>Bacteria</taxon>
        <taxon>Bacillati</taxon>
        <taxon>Candidatus Melainabacteria</taxon>
        <taxon>Candidatus Obscuribacterales</taxon>
        <taxon>Candidatus Obscuribacteraceae</taxon>
        <taxon>Candidatus Obscuribacter</taxon>
    </lineage>
</organism>
<evidence type="ECO:0000313" key="3">
    <source>
        <dbReference type="Proteomes" id="UP000664277"/>
    </source>
</evidence>
<feature type="domain" description="YchJ-like middle NTF2-like" evidence="1">
    <location>
        <begin position="43"/>
        <end position="145"/>
    </location>
</feature>
<protein>
    <submittedName>
        <fullName evidence="2">SEC-C domain-containing protein</fullName>
    </submittedName>
</protein>
<dbReference type="Gene3D" id="3.10.450.50">
    <property type="match status" value="1"/>
</dbReference>
<name>A0A8J7TLX4_9BACT</name>
<dbReference type="InterPro" id="IPR048469">
    <property type="entry name" value="YchJ-like_M"/>
</dbReference>
<gene>
    <name evidence="2" type="ORF">J0M35_03700</name>
</gene>
<sequence length="148" mass="16571">MSAPIKTRKKVKVSRYEPCPCHSGQFYAKCCGMFHGGAKPPSALTLMRSRYAAYAMHLADYIIDTTDSSGPQYEADRGKWKDSIESFASSVYFDGLEILEESLVGPEEAYVAFKACLRDALGKECGFSERSRFFLKADKWLYHSGVPL</sequence>